<feature type="transmembrane region" description="Helical" evidence="8">
    <location>
        <begin position="518"/>
        <end position="541"/>
    </location>
</feature>
<dbReference type="GO" id="GO:1904680">
    <property type="term" value="F:peptide transmembrane transporter activity"/>
    <property type="evidence" value="ECO:0007669"/>
    <property type="project" value="InterPro"/>
</dbReference>
<evidence type="ECO:0000256" key="4">
    <source>
        <dbReference type="ARBA" id="ARBA00022989"/>
    </source>
</evidence>
<evidence type="ECO:0000256" key="8">
    <source>
        <dbReference type="SAM" id="Phobius"/>
    </source>
</evidence>
<dbReference type="GO" id="GO:0016020">
    <property type="term" value="C:membrane"/>
    <property type="evidence" value="ECO:0007669"/>
    <property type="project" value="UniProtKB-SubCell"/>
</dbReference>
<sequence length="549" mass="58780">MSLPSLKSAYPVAVRSQRAPARPARAHSDSARYVLEKLLLRGVGLLSGTDTAPPPPTAPQPGPQPGDDHSFFGQPRGLMTLSGLEIWERFSFLGMQAILVLYFTAAVSEDGMGMDPGTAASVSAAYGTMVYLVSVAGGWLADRILGSYRAVLWGGILIACGHYTMAVPTNGATWIGLGLISLGTGLLKPNVSTLVGKLYRTADERRDAGFALYYMCINIGAFLGPLITGWLGDHKGWHWGFSAAAIGMTLGLIQYVLGRKTIAGRKDHAEQALEPEKMRRTVRMIIAGVLAVAALCTVLGLAGILTIDRSVDVLTVISVVMPVIYFTVMFRSPKVTSEERGRLRPYIVLFMSSVVFNFILFQAYSTMMLIAASNAQTVIFGFHFPASWYASALGAFEVALAPVVAALWVRMGKRQPHASNKIAFGTILGGLSFLIMVPATIGRTGDAWMMSVWWIVGSYFLLGLGDILLETSGMSATTKLAPKAFASQTMALWFLSLALANGIQAQVVKLYGHVSNPAYFGVNGAIAVATGLAVIAAAPWLKRTMHPVH</sequence>
<keyword evidence="10" id="KW-1185">Reference proteome</keyword>
<dbReference type="InterPro" id="IPR018456">
    <property type="entry name" value="PTR2_symporter_CS"/>
</dbReference>
<feature type="transmembrane region" description="Helical" evidence="8">
    <location>
        <begin position="343"/>
        <end position="364"/>
    </location>
</feature>
<keyword evidence="6" id="KW-0813">Transport</keyword>
<evidence type="ECO:0000256" key="5">
    <source>
        <dbReference type="ARBA" id="ARBA00023136"/>
    </source>
</evidence>
<dbReference type="Proteomes" id="UP000664167">
    <property type="component" value="Unassembled WGS sequence"/>
</dbReference>
<dbReference type="InterPro" id="IPR000109">
    <property type="entry name" value="POT_fam"/>
</dbReference>
<feature type="transmembrane region" description="Helical" evidence="8">
    <location>
        <begin position="237"/>
        <end position="257"/>
    </location>
</feature>
<evidence type="ECO:0000256" key="6">
    <source>
        <dbReference type="RuleBase" id="RU003755"/>
    </source>
</evidence>
<feature type="transmembrane region" description="Helical" evidence="8">
    <location>
        <begin position="422"/>
        <end position="441"/>
    </location>
</feature>
<proteinExistence type="inferred from homology"/>
<feature type="transmembrane region" description="Helical" evidence="8">
    <location>
        <begin position="210"/>
        <end position="231"/>
    </location>
</feature>
<feature type="compositionally biased region" description="Pro residues" evidence="7">
    <location>
        <begin position="52"/>
        <end position="64"/>
    </location>
</feature>
<feature type="transmembrane region" description="Helical" evidence="8">
    <location>
        <begin position="447"/>
        <end position="469"/>
    </location>
</feature>
<comment type="subcellular location">
    <subcellularLocation>
        <location evidence="1 6">Membrane</location>
        <topology evidence="1 6">Multi-pass membrane protein</topology>
    </subcellularLocation>
</comment>
<evidence type="ECO:0000256" key="1">
    <source>
        <dbReference type="ARBA" id="ARBA00004141"/>
    </source>
</evidence>
<comment type="similarity">
    <text evidence="2 6">Belongs to the major facilitator superfamily. Proton-dependent oligopeptide transporter (POT/PTR) (TC 2.A.17) family.</text>
</comment>
<evidence type="ECO:0000313" key="10">
    <source>
        <dbReference type="Proteomes" id="UP000664167"/>
    </source>
</evidence>
<name>A0A939F5A3_9ACTN</name>
<dbReference type="GO" id="GO:0006857">
    <property type="term" value="P:oligopeptide transport"/>
    <property type="evidence" value="ECO:0007669"/>
    <property type="project" value="InterPro"/>
</dbReference>
<dbReference type="SUPFAM" id="SSF103473">
    <property type="entry name" value="MFS general substrate transporter"/>
    <property type="match status" value="1"/>
</dbReference>
<feature type="region of interest" description="Disordered" evidence="7">
    <location>
        <begin position="49"/>
        <end position="71"/>
    </location>
</feature>
<keyword evidence="3 6" id="KW-0812">Transmembrane</keyword>
<dbReference type="InterPro" id="IPR005279">
    <property type="entry name" value="Dipep/tripep_permease"/>
</dbReference>
<dbReference type="PROSITE" id="PS01022">
    <property type="entry name" value="PTR2_1"/>
    <property type="match status" value="1"/>
</dbReference>
<dbReference type="Pfam" id="PF00854">
    <property type="entry name" value="PTR2"/>
    <property type="match status" value="1"/>
</dbReference>
<dbReference type="InterPro" id="IPR036259">
    <property type="entry name" value="MFS_trans_sf"/>
</dbReference>
<evidence type="ECO:0000256" key="2">
    <source>
        <dbReference type="ARBA" id="ARBA00005982"/>
    </source>
</evidence>
<feature type="transmembrane region" description="Helical" evidence="8">
    <location>
        <begin position="285"/>
        <end position="307"/>
    </location>
</feature>
<keyword evidence="4 8" id="KW-1133">Transmembrane helix</keyword>
<feature type="transmembrane region" description="Helical" evidence="8">
    <location>
        <begin position="388"/>
        <end position="410"/>
    </location>
</feature>
<feature type="transmembrane region" description="Helical" evidence="8">
    <location>
        <begin position="313"/>
        <end position="331"/>
    </location>
</feature>
<dbReference type="PANTHER" id="PTHR11654">
    <property type="entry name" value="OLIGOPEPTIDE TRANSPORTER-RELATED"/>
    <property type="match status" value="1"/>
</dbReference>
<evidence type="ECO:0000313" key="9">
    <source>
        <dbReference type="EMBL" id="MBO0512156.1"/>
    </source>
</evidence>
<keyword evidence="5 8" id="KW-0472">Membrane</keyword>
<feature type="transmembrane region" description="Helical" evidence="8">
    <location>
        <begin position="86"/>
        <end position="107"/>
    </location>
</feature>
<reference evidence="9" key="1">
    <citation type="submission" date="2021-03" db="EMBL/GenBank/DDBJ databases">
        <title>Streptomyces poriferae sp. nov., a novel marine sponge-derived Actinobacteria species with anti-MRSA activity.</title>
        <authorList>
            <person name="Sandoval-Powers M."/>
            <person name="Kralova S."/>
            <person name="Nguyen G.-S."/>
            <person name="Fawwal D."/>
            <person name="Degnes K."/>
            <person name="Klinkenberg G."/>
            <person name="Sletta H."/>
            <person name="Wentzel A."/>
            <person name="Liles M.R."/>
        </authorList>
    </citation>
    <scope>NUCLEOTIDE SEQUENCE</scope>
    <source>
        <strain evidence="9">DSM 41794</strain>
    </source>
</reference>
<dbReference type="EMBL" id="JAFLRJ010000091">
    <property type="protein sequence ID" value="MBO0512156.1"/>
    <property type="molecule type" value="Genomic_DNA"/>
</dbReference>
<protein>
    <submittedName>
        <fullName evidence="9">MFS transporter</fullName>
    </submittedName>
</protein>
<gene>
    <name evidence="9" type="ORF">J0695_10080</name>
</gene>
<dbReference type="AlphaFoldDB" id="A0A939F5A3"/>
<evidence type="ECO:0000256" key="3">
    <source>
        <dbReference type="ARBA" id="ARBA00022692"/>
    </source>
</evidence>
<feature type="transmembrane region" description="Helical" evidence="8">
    <location>
        <begin position="171"/>
        <end position="189"/>
    </location>
</feature>
<dbReference type="CDD" id="cd17346">
    <property type="entry name" value="MFS_DtpA_like"/>
    <property type="match status" value="1"/>
</dbReference>
<dbReference type="Gene3D" id="1.20.1250.20">
    <property type="entry name" value="MFS general substrate transporter like domains"/>
    <property type="match status" value="1"/>
</dbReference>
<organism evidence="9 10">
    <name type="scientific">Streptomyces beijiangensis</name>
    <dbReference type="NCBI Taxonomy" id="163361"/>
    <lineage>
        <taxon>Bacteria</taxon>
        <taxon>Bacillati</taxon>
        <taxon>Actinomycetota</taxon>
        <taxon>Actinomycetes</taxon>
        <taxon>Kitasatosporales</taxon>
        <taxon>Streptomycetaceae</taxon>
        <taxon>Streptomyces</taxon>
    </lineage>
</organism>
<evidence type="ECO:0000256" key="7">
    <source>
        <dbReference type="SAM" id="MobiDB-lite"/>
    </source>
</evidence>
<dbReference type="NCBIfam" id="TIGR00924">
    <property type="entry name" value="yjdL_sub1_fam"/>
    <property type="match status" value="1"/>
</dbReference>
<feature type="transmembrane region" description="Helical" evidence="8">
    <location>
        <begin position="490"/>
        <end position="512"/>
    </location>
</feature>
<comment type="caution">
    <text evidence="9">The sequence shown here is derived from an EMBL/GenBank/DDBJ whole genome shotgun (WGS) entry which is preliminary data.</text>
</comment>
<feature type="transmembrane region" description="Helical" evidence="8">
    <location>
        <begin position="119"/>
        <end position="141"/>
    </location>
</feature>
<feature type="transmembrane region" description="Helical" evidence="8">
    <location>
        <begin position="148"/>
        <end position="165"/>
    </location>
</feature>
<accession>A0A939F5A3</accession>
<dbReference type="PROSITE" id="PS01023">
    <property type="entry name" value="PTR2_2"/>
    <property type="match status" value="1"/>
</dbReference>